<gene>
    <name evidence="7" type="ORF">FIBRA_05598</name>
</gene>
<comment type="subcellular location">
    <subcellularLocation>
        <location evidence="1">Membrane</location>
        <topology evidence="1">Multi-pass membrane protein</topology>
    </subcellularLocation>
</comment>
<dbReference type="AlphaFoldDB" id="J4GRB0"/>
<evidence type="ECO:0000256" key="2">
    <source>
        <dbReference type="ARBA" id="ARBA00006325"/>
    </source>
</evidence>
<dbReference type="RefSeq" id="XP_012182748.1">
    <property type="nucleotide sequence ID" value="XM_012327358.1"/>
</dbReference>
<organism evidence="7 8">
    <name type="scientific">Fibroporia radiculosa</name>
    <dbReference type="NCBI Taxonomy" id="599839"/>
    <lineage>
        <taxon>Eukaryota</taxon>
        <taxon>Fungi</taxon>
        <taxon>Dikarya</taxon>
        <taxon>Basidiomycota</taxon>
        <taxon>Agaricomycotina</taxon>
        <taxon>Agaricomycetes</taxon>
        <taxon>Polyporales</taxon>
        <taxon>Fibroporiaceae</taxon>
        <taxon>Fibroporia</taxon>
    </lineage>
</organism>
<feature type="transmembrane region" description="Helical" evidence="6">
    <location>
        <begin position="143"/>
        <end position="171"/>
    </location>
</feature>
<evidence type="ECO:0000313" key="8">
    <source>
        <dbReference type="Proteomes" id="UP000006352"/>
    </source>
</evidence>
<dbReference type="Proteomes" id="UP000006352">
    <property type="component" value="Unassembled WGS sequence"/>
</dbReference>
<dbReference type="STRING" id="599839.J4GRB0"/>
<dbReference type="HOGENOM" id="CLU_071343_0_0_1"/>
<dbReference type="OrthoDB" id="2131401at2759"/>
<dbReference type="GeneID" id="24098376"/>
<dbReference type="PANTHER" id="PTHR22779">
    <property type="entry name" value="SD17342P"/>
    <property type="match status" value="1"/>
</dbReference>
<evidence type="ECO:0000256" key="6">
    <source>
        <dbReference type="SAM" id="Phobius"/>
    </source>
</evidence>
<dbReference type="InterPro" id="IPR019334">
    <property type="entry name" value="TMEM170A/B/YPR153W-like"/>
</dbReference>
<evidence type="ECO:0000256" key="5">
    <source>
        <dbReference type="ARBA" id="ARBA00023136"/>
    </source>
</evidence>
<dbReference type="EMBL" id="HE797114">
    <property type="protein sequence ID" value="CCM03465.1"/>
    <property type="molecule type" value="Genomic_DNA"/>
</dbReference>
<keyword evidence="4 6" id="KW-1133">Transmembrane helix</keyword>
<comment type="similarity">
    <text evidence="2">Belongs to the TMEM170 family.</text>
</comment>
<keyword evidence="8" id="KW-1185">Reference proteome</keyword>
<sequence>MSTASVWPSLYNWVIELFPIGGKAPVQPGGYYLYDRNEIFRFTLYWTLVFYGPAYIICATYAFFNVTFPPSRPSPEHLKRRPSFPVPFSSSYFGAPPMVAVNDIPMTPYSPIPPEADAETTAALAHRYRALLKPNEKRSRVTFALLVFLAFAVFSVAGAVIGSAVIGYVLAGLFKAGDFNMSTSMDPVSRRGSADFGRTPWFMAFCG</sequence>
<dbReference type="GO" id="GO:0016020">
    <property type="term" value="C:membrane"/>
    <property type="evidence" value="ECO:0007669"/>
    <property type="project" value="UniProtKB-SubCell"/>
</dbReference>
<evidence type="ECO:0000256" key="4">
    <source>
        <dbReference type="ARBA" id="ARBA00022989"/>
    </source>
</evidence>
<accession>J4GRB0</accession>
<protein>
    <submittedName>
        <fullName evidence="7">Uncharacterized protein</fullName>
    </submittedName>
</protein>
<evidence type="ECO:0000256" key="3">
    <source>
        <dbReference type="ARBA" id="ARBA00022692"/>
    </source>
</evidence>
<proteinExistence type="inferred from homology"/>
<keyword evidence="3 6" id="KW-0812">Transmembrane</keyword>
<reference evidence="7 8" key="1">
    <citation type="journal article" date="2012" name="Appl. Environ. Microbiol.">
        <title>Short-read sequencing for genomic analysis of the brown rot fungus Fibroporia radiculosa.</title>
        <authorList>
            <person name="Tang J.D."/>
            <person name="Perkins A.D."/>
            <person name="Sonstegard T.S."/>
            <person name="Schroeder S.G."/>
            <person name="Burgess S.C."/>
            <person name="Diehl S.V."/>
        </authorList>
    </citation>
    <scope>NUCLEOTIDE SEQUENCE [LARGE SCALE GENOMIC DNA]</scope>
    <source>
        <strain evidence="7 8">TFFH 294</strain>
    </source>
</reference>
<name>J4GRB0_9APHY</name>
<evidence type="ECO:0000256" key="1">
    <source>
        <dbReference type="ARBA" id="ARBA00004141"/>
    </source>
</evidence>
<evidence type="ECO:0000313" key="7">
    <source>
        <dbReference type="EMBL" id="CCM03465.1"/>
    </source>
</evidence>
<keyword evidence="5 6" id="KW-0472">Membrane</keyword>
<feature type="transmembrane region" description="Helical" evidence="6">
    <location>
        <begin position="44"/>
        <end position="64"/>
    </location>
</feature>
<dbReference type="InParanoid" id="J4GRB0"/>
<dbReference type="PANTHER" id="PTHR22779:SF6">
    <property type="entry name" value="SD17342P"/>
    <property type="match status" value="1"/>
</dbReference>